<organism evidence="1 2">
    <name type="scientific">Mesonia algae</name>
    <dbReference type="NCBI Taxonomy" id="213248"/>
    <lineage>
        <taxon>Bacteria</taxon>
        <taxon>Pseudomonadati</taxon>
        <taxon>Bacteroidota</taxon>
        <taxon>Flavobacteriia</taxon>
        <taxon>Flavobacteriales</taxon>
        <taxon>Flavobacteriaceae</taxon>
        <taxon>Mesonia</taxon>
    </lineage>
</organism>
<evidence type="ECO:0000313" key="1">
    <source>
        <dbReference type="EMBL" id="PZW43941.1"/>
    </source>
</evidence>
<protein>
    <submittedName>
        <fullName evidence="1">Gliding motility-associated lipoprotein GldD</fullName>
    </submittedName>
</protein>
<dbReference type="PROSITE" id="PS51257">
    <property type="entry name" value="PROKAR_LIPOPROTEIN"/>
    <property type="match status" value="1"/>
</dbReference>
<keyword evidence="1" id="KW-0449">Lipoprotein</keyword>
<comment type="caution">
    <text evidence="1">The sequence shown here is derived from an EMBL/GenBank/DDBJ whole genome shotgun (WGS) entry which is preliminary data.</text>
</comment>
<dbReference type="EMBL" id="QKYV01000001">
    <property type="protein sequence ID" value="PZW43941.1"/>
    <property type="molecule type" value="Genomic_DNA"/>
</dbReference>
<dbReference type="InterPro" id="IPR019850">
    <property type="entry name" value="GldD-like"/>
</dbReference>
<accession>A0A2W7IAL0</accession>
<proteinExistence type="predicted"/>
<evidence type="ECO:0000313" key="2">
    <source>
        <dbReference type="Proteomes" id="UP000249542"/>
    </source>
</evidence>
<keyword evidence="2" id="KW-1185">Reference proteome</keyword>
<sequence length="203" mass="23254">MKYSLILIIISSFFVSCGDDAAQPKPKAFLALEYPTPIYKKVEFPCSYSFEINEIANLKSPKIKNPCWVNIDYPLLDGTIFITYQPVNNNLKELLMDAQKLPLEHTVKADEIEGDTYINKKKRSFGTFYEVYGDAASQAQFYLTDSVNHFLTGSIYFKSKPNFDSIVPAANYLKNDIKHLMESVTWENWSPQHQPKDSLSVKE</sequence>
<name>A0A2W7IAL0_9FLAO</name>
<dbReference type="RefSeq" id="WP_111539622.1">
    <property type="nucleotide sequence ID" value="NZ_QKYV01000001.1"/>
</dbReference>
<dbReference type="Pfam" id="PF25593">
    <property type="entry name" value="GldD_lipo"/>
    <property type="match status" value="1"/>
</dbReference>
<dbReference type="AlphaFoldDB" id="A0A2W7IAL0"/>
<dbReference type="Proteomes" id="UP000249542">
    <property type="component" value="Unassembled WGS sequence"/>
</dbReference>
<dbReference type="NCBIfam" id="TIGR03512">
    <property type="entry name" value="GldD_lipo"/>
    <property type="match status" value="1"/>
</dbReference>
<reference evidence="1 2" key="1">
    <citation type="submission" date="2018-06" db="EMBL/GenBank/DDBJ databases">
        <title>Genomic Encyclopedia of Archaeal and Bacterial Type Strains, Phase II (KMG-II): from individual species to whole genera.</title>
        <authorList>
            <person name="Goeker M."/>
        </authorList>
    </citation>
    <scope>NUCLEOTIDE SEQUENCE [LARGE SCALE GENOMIC DNA]</scope>
    <source>
        <strain evidence="1 2">DSM 15361</strain>
    </source>
</reference>
<gene>
    <name evidence="1" type="ORF">LX95_00270</name>
</gene>